<dbReference type="InterPro" id="IPR050367">
    <property type="entry name" value="APC_superfamily"/>
</dbReference>
<evidence type="ECO:0000256" key="3">
    <source>
        <dbReference type="ARBA" id="ARBA00022989"/>
    </source>
</evidence>
<evidence type="ECO:0000256" key="1">
    <source>
        <dbReference type="ARBA" id="ARBA00004141"/>
    </source>
</evidence>
<dbReference type="Gene3D" id="1.20.1740.10">
    <property type="entry name" value="Amino acid/polyamine transporter I"/>
    <property type="match status" value="1"/>
</dbReference>
<protein>
    <recommendedName>
        <fullName evidence="8">Amino acid permease</fullName>
    </recommendedName>
</protein>
<evidence type="ECO:0008006" key="8">
    <source>
        <dbReference type="Google" id="ProtNLM"/>
    </source>
</evidence>
<feature type="transmembrane region" description="Helical" evidence="5">
    <location>
        <begin position="101"/>
        <end position="122"/>
    </location>
</feature>
<comment type="caution">
    <text evidence="6">The sequence shown here is derived from an EMBL/GenBank/DDBJ whole genome shotgun (WGS) entry which is preliminary data.</text>
</comment>
<keyword evidence="3 5" id="KW-1133">Transmembrane helix</keyword>
<feature type="transmembrane region" description="Helical" evidence="5">
    <location>
        <begin position="128"/>
        <end position="146"/>
    </location>
</feature>
<keyword evidence="4 5" id="KW-0472">Membrane</keyword>
<evidence type="ECO:0000256" key="2">
    <source>
        <dbReference type="ARBA" id="ARBA00022692"/>
    </source>
</evidence>
<accession>A0ABV4BP48</accession>
<name>A0ABV4BP48_9CLOT</name>
<evidence type="ECO:0000313" key="6">
    <source>
        <dbReference type="EMBL" id="MEY8000545.1"/>
    </source>
</evidence>
<dbReference type="EMBL" id="JBGEWD010000008">
    <property type="protein sequence ID" value="MEY8000545.1"/>
    <property type="molecule type" value="Genomic_DNA"/>
</dbReference>
<reference evidence="6 7" key="1">
    <citation type="submission" date="2024-08" db="EMBL/GenBank/DDBJ databases">
        <title>Clostridium lapicellarii sp. nov., and Clostridium renhuaiense sp. nov., two species isolated from the mud in a fermentation cellar used for producing sauce-flavour Chinese liquors.</title>
        <authorList>
            <person name="Yang F."/>
            <person name="Wang H."/>
            <person name="Chen L.Q."/>
            <person name="Zhou N."/>
            <person name="Lu J.J."/>
            <person name="Pu X.X."/>
            <person name="Wan B."/>
            <person name="Wang L."/>
            <person name="Liu S.J."/>
        </authorList>
    </citation>
    <scope>NUCLEOTIDE SEQUENCE [LARGE SCALE GENOMIC DNA]</scope>
    <source>
        <strain evidence="6 7">MT-5</strain>
    </source>
</reference>
<keyword evidence="2 5" id="KW-0812">Transmembrane</keyword>
<organism evidence="6 7">
    <name type="scientific">Clostridium moutaii</name>
    <dbReference type="NCBI Taxonomy" id="3240932"/>
    <lineage>
        <taxon>Bacteria</taxon>
        <taxon>Bacillati</taxon>
        <taxon>Bacillota</taxon>
        <taxon>Clostridia</taxon>
        <taxon>Eubacteriales</taxon>
        <taxon>Clostridiaceae</taxon>
        <taxon>Clostridium</taxon>
    </lineage>
</organism>
<dbReference type="RefSeq" id="WP_369704432.1">
    <property type="nucleotide sequence ID" value="NZ_JBGEWD010000008.1"/>
</dbReference>
<feature type="transmembrane region" description="Helical" evidence="5">
    <location>
        <begin position="62"/>
        <end position="89"/>
    </location>
</feature>
<proteinExistence type="predicted"/>
<dbReference type="Proteomes" id="UP001564657">
    <property type="component" value="Unassembled WGS sequence"/>
</dbReference>
<evidence type="ECO:0000313" key="7">
    <source>
        <dbReference type="Proteomes" id="UP001564657"/>
    </source>
</evidence>
<feature type="transmembrane region" description="Helical" evidence="5">
    <location>
        <begin position="35"/>
        <end position="56"/>
    </location>
</feature>
<comment type="subcellular location">
    <subcellularLocation>
        <location evidence="1">Membrane</location>
        <topology evidence="1">Multi-pass membrane protein</topology>
    </subcellularLocation>
</comment>
<evidence type="ECO:0000256" key="4">
    <source>
        <dbReference type="ARBA" id="ARBA00023136"/>
    </source>
</evidence>
<gene>
    <name evidence="6" type="ORF">AB8U03_10120</name>
</gene>
<evidence type="ECO:0000256" key="5">
    <source>
        <dbReference type="SAM" id="Phobius"/>
    </source>
</evidence>
<dbReference type="PANTHER" id="PTHR42770:SF7">
    <property type="entry name" value="MEMBRANE PROTEIN"/>
    <property type="match status" value="1"/>
</dbReference>
<dbReference type="PANTHER" id="PTHR42770">
    <property type="entry name" value="AMINO ACID TRANSPORTER-RELATED"/>
    <property type="match status" value="1"/>
</dbReference>
<keyword evidence="7" id="KW-1185">Reference proteome</keyword>
<sequence length="179" mass="19748">MACANAGARVLFSIGRHRIVNSSVANVHHGNKTPAVSISVISLIFSLIPIILIAFNNKISDVYGWLGTVATFGFLFNYVLVTIATPIYLHKEKQLKIKDIIVSLVTFGILLIPIIGSIYPVPSYPYNLFPFIFLGWLAIGAIWFTVQKSKNPNLIANIQSDVNGINEQFKMDIKSSKVV</sequence>